<feature type="non-terminal residue" evidence="1">
    <location>
        <position position="205"/>
    </location>
</feature>
<evidence type="ECO:0000313" key="2">
    <source>
        <dbReference type="Proteomes" id="UP000023152"/>
    </source>
</evidence>
<sequence>MEWLKDATTTINTTADENAIQINGEDGNRDDLLIESTYENDTSLAACLSNGVKSLRPNARAGQTFPLHSISNNNNNPKGKCAVRPQLQTHAHAHAHAQVQGQVQVQPHGADLSVSRAIGKKQKQQGAAAARDRHQLCCQNSPCNCANPKKAVAIMFQLYRPRVPCFLNFVLFFFKKKKKKEWMKPFVAIQSNIVDWNNANFCTMF</sequence>
<organism evidence="1 2">
    <name type="scientific">Reticulomyxa filosa</name>
    <dbReference type="NCBI Taxonomy" id="46433"/>
    <lineage>
        <taxon>Eukaryota</taxon>
        <taxon>Sar</taxon>
        <taxon>Rhizaria</taxon>
        <taxon>Retaria</taxon>
        <taxon>Foraminifera</taxon>
        <taxon>Monothalamids</taxon>
        <taxon>Reticulomyxidae</taxon>
        <taxon>Reticulomyxa</taxon>
    </lineage>
</organism>
<keyword evidence="2" id="KW-1185">Reference proteome</keyword>
<evidence type="ECO:0000313" key="1">
    <source>
        <dbReference type="EMBL" id="ETO04268.1"/>
    </source>
</evidence>
<name>X6LQW3_RETFI</name>
<dbReference type="AlphaFoldDB" id="X6LQW3"/>
<comment type="caution">
    <text evidence="1">The sequence shown here is derived from an EMBL/GenBank/DDBJ whole genome shotgun (WGS) entry which is preliminary data.</text>
</comment>
<reference evidence="1 2" key="1">
    <citation type="journal article" date="2013" name="Curr. Biol.">
        <title>The Genome of the Foraminiferan Reticulomyxa filosa.</title>
        <authorList>
            <person name="Glockner G."/>
            <person name="Hulsmann N."/>
            <person name="Schleicher M."/>
            <person name="Noegel A.A."/>
            <person name="Eichinger L."/>
            <person name="Gallinger C."/>
            <person name="Pawlowski J."/>
            <person name="Sierra R."/>
            <person name="Euteneuer U."/>
            <person name="Pillet L."/>
            <person name="Moustafa A."/>
            <person name="Platzer M."/>
            <person name="Groth M."/>
            <person name="Szafranski K."/>
            <person name="Schliwa M."/>
        </authorList>
    </citation>
    <scope>NUCLEOTIDE SEQUENCE [LARGE SCALE GENOMIC DNA]</scope>
</reference>
<accession>X6LQW3</accession>
<dbReference type="EMBL" id="ASPP01029594">
    <property type="protein sequence ID" value="ETO04268.1"/>
    <property type="molecule type" value="Genomic_DNA"/>
</dbReference>
<dbReference type="Proteomes" id="UP000023152">
    <property type="component" value="Unassembled WGS sequence"/>
</dbReference>
<proteinExistence type="predicted"/>
<protein>
    <submittedName>
        <fullName evidence="1">Uncharacterized protein</fullName>
    </submittedName>
</protein>
<gene>
    <name evidence="1" type="ORF">RFI_33130</name>
</gene>